<evidence type="ECO:0000313" key="2">
    <source>
        <dbReference type="EMBL" id="MDV2474465.1"/>
    </source>
</evidence>
<evidence type="ECO:0008006" key="4">
    <source>
        <dbReference type="Google" id="ProtNLM"/>
    </source>
</evidence>
<evidence type="ECO:0000313" key="3">
    <source>
        <dbReference type="Proteomes" id="UP001275440"/>
    </source>
</evidence>
<keyword evidence="3" id="KW-1185">Reference proteome</keyword>
<feature type="chain" id="PRO_5046983586" description="Protein kinase" evidence="1">
    <location>
        <begin position="41"/>
        <end position="177"/>
    </location>
</feature>
<proteinExistence type="predicted"/>
<gene>
    <name evidence="2" type="ORF">F8M49_01815</name>
</gene>
<dbReference type="InterPro" id="IPR046652">
    <property type="entry name" value="DUF6764"/>
</dbReference>
<protein>
    <recommendedName>
        <fullName evidence="4">Protein kinase</fullName>
    </recommendedName>
</protein>
<dbReference type="RefSeq" id="WP_072811347.1">
    <property type="nucleotide sequence ID" value="NZ_JAWKJJ010000001.1"/>
</dbReference>
<dbReference type="Pfam" id="PF20550">
    <property type="entry name" value="DUF6764"/>
    <property type="match status" value="1"/>
</dbReference>
<sequence length="177" mass="16937">MFIRSFRSVRPGRRRMARAGVVAALGVAATSLLGVGTAAAAPVTCVSPPSENQILVADTASCGAKAEAGGTARAAASESGTAVSVAGAAGAAESEATGFGTALSAARDGGRSFAYALGGGLSHSSAQGPSVITLSLAGWGSGATADETGVTCVGAQSFAVNTGSGQWCAVGVGSTRR</sequence>
<feature type="signal peptide" evidence="1">
    <location>
        <begin position="1"/>
        <end position="40"/>
    </location>
</feature>
<evidence type="ECO:0000256" key="1">
    <source>
        <dbReference type="SAM" id="SignalP"/>
    </source>
</evidence>
<organism evidence="2 3">
    <name type="scientific">Rhodococcus zopfii</name>
    <dbReference type="NCBI Taxonomy" id="43772"/>
    <lineage>
        <taxon>Bacteria</taxon>
        <taxon>Bacillati</taxon>
        <taxon>Actinomycetota</taxon>
        <taxon>Actinomycetes</taxon>
        <taxon>Mycobacteriales</taxon>
        <taxon>Nocardiaceae</taxon>
        <taxon>Rhodococcus</taxon>
    </lineage>
</organism>
<dbReference type="Proteomes" id="UP001275440">
    <property type="component" value="Unassembled WGS sequence"/>
</dbReference>
<accession>A0ABU3WKG0</accession>
<keyword evidence="1" id="KW-0732">Signal</keyword>
<reference evidence="2 3" key="1">
    <citation type="submission" date="2019-10" db="EMBL/GenBank/DDBJ databases">
        <title>Draft Genome Assembly of Rhodococcus zopfii DSM44189.</title>
        <authorList>
            <person name="Sutton J.M."/>
            <person name="Akob D.M."/>
            <person name="Bushman T.J."/>
        </authorList>
    </citation>
    <scope>NUCLEOTIDE SEQUENCE [LARGE SCALE GENOMIC DNA]</scope>
    <source>
        <strain evidence="2 3">DSM 44189</strain>
    </source>
</reference>
<dbReference type="EMBL" id="WBMO01000001">
    <property type="protein sequence ID" value="MDV2474465.1"/>
    <property type="molecule type" value="Genomic_DNA"/>
</dbReference>
<comment type="caution">
    <text evidence="2">The sequence shown here is derived from an EMBL/GenBank/DDBJ whole genome shotgun (WGS) entry which is preliminary data.</text>
</comment>
<name>A0ABU3WKG0_9NOCA</name>